<dbReference type="PANTHER" id="PTHR21294:SF17">
    <property type="entry name" value="PROTEIN FIXA"/>
    <property type="match status" value="1"/>
</dbReference>
<sequence length="255" mass="27710">MKIVVCIKQVPSTNDVKIDPQTHNLVRSADGVINPFDKNAIEAALKLRDQTNGEVILLSMGPESYRESLLEGLAMGADSAYLLSSRALGGADTLATGYPLSQAIQKIGDVELVLFGRQSVDADTGQVGPIVAEYLNVPQVTFAEAIDLTEDHHLIGKRRLDAAEQEVEVELPAAVTVRSEMNQPRYATPRQIQKSFEKPLTVWTEQDLDLDPERIGLAGSPTQVTQVYAPAAAKKRVTMLTGTPEHAVQELLQSL</sequence>
<name>A0A2V1MZC0_9LACO</name>
<dbReference type="EMBL" id="QCXQ01000002">
    <property type="protein sequence ID" value="PWG00371.1"/>
    <property type="molecule type" value="Genomic_DNA"/>
</dbReference>
<evidence type="ECO:0000256" key="1">
    <source>
        <dbReference type="ARBA" id="ARBA00042002"/>
    </source>
</evidence>
<dbReference type="Proteomes" id="UP000245080">
    <property type="component" value="Unassembled WGS sequence"/>
</dbReference>
<proteinExistence type="predicted"/>
<reference evidence="3 4" key="1">
    <citation type="journal article" date="2018" name="Int. J. Syst. Evol. Microbiol.">
        <title>Lactobacillus bambusae sp. nov., isolated from a traditional fermented Ma-bamboo shoots of Taiwan.</title>
        <authorList>
            <person name="Wang L.-T."/>
        </authorList>
    </citation>
    <scope>NUCLEOTIDE SEQUENCE [LARGE SCALE GENOMIC DNA]</scope>
    <source>
        <strain evidence="3 4">BS-W1</strain>
    </source>
</reference>
<dbReference type="Pfam" id="PF01012">
    <property type="entry name" value="ETF"/>
    <property type="match status" value="1"/>
</dbReference>
<dbReference type="CDD" id="cd01714">
    <property type="entry name" value="ETF_beta"/>
    <property type="match status" value="1"/>
</dbReference>
<protein>
    <recommendedName>
        <fullName evidence="1">Electron transfer flavoprotein small subunit</fullName>
    </recommendedName>
</protein>
<dbReference type="AlphaFoldDB" id="A0A2V1MZC0"/>
<dbReference type="PANTHER" id="PTHR21294">
    <property type="entry name" value="ELECTRON TRANSFER FLAVOPROTEIN BETA-SUBUNIT"/>
    <property type="match status" value="1"/>
</dbReference>
<dbReference type="InterPro" id="IPR014730">
    <property type="entry name" value="ETF_a/b_N"/>
</dbReference>
<dbReference type="GO" id="GO:0009055">
    <property type="term" value="F:electron transfer activity"/>
    <property type="evidence" value="ECO:0007669"/>
    <property type="project" value="InterPro"/>
</dbReference>
<organism evidence="3 4">
    <name type="scientific">Levilactobacillus bambusae</name>
    <dbReference type="NCBI Taxonomy" id="2024736"/>
    <lineage>
        <taxon>Bacteria</taxon>
        <taxon>Bacillati</taxon>
        <taxon>Bacillota</taxon>
        <taxon>Bacilli</taxon>
        <taxon>Lactobacillales</taxon>
        <taxon>Lactobacillaceae</taxon>
        <taxon>Levilactobacillus</taxon>
    </lineage>
</organism>
<dbReference type="OrthoDB" id="9804960at2"/>
<dbReference type="RefSeq" id="WP_109250318.1">
    <property type="nucleotide sequence ID" value="NZ_QCXQ01000002.1"/>
</dbReference>
<evidence type="ECO:0000313" key="3">
    <source>
        <dbReference type="EMBL" id="PWG00371.1"/>
    </source>
</evidence>
<keyword evidence="4" id="KW-1185">Reference proteome</keyword>
<dbReference type="SMART" id="SM00893">
    <property type="entry name" value="ETF"/>
    <property type="match status" value="1"/>
</dbReference>
<dbReference type="InterPro" id="IPR012255">
    <property type="entry name" value="ETF_b"/>
</dbReference>
<evidence type="ECO:0000313" key="4">
    <source>
        <dbReference type="Proteomes" id="UP000245080"/>
    </source>
</evidence>
<evidence type="ECO:0000259" key="2">
    <source>
        <dbReference type="SMART" id="SM00893"/>
    </source>
</evidence>
<accession>A0A2V1MZC0</accession>
<feature type="domain" description="Electron transfer flavoprotein alpha/beta-subunit N-terminal" evidence="2">
    <location>
        <begin position="22"/>
        <end position="212"/>
    </location>
</feature>
<dbReference type="InterPro" id="IPR014729">
    <property type="entry name" value="Rossmann-like_a/b/a_fold"/>
</dbReference>
<dbReference type="PIRSF" id="PIRSF000090">
    <property type="entry name" value="Beta-ETF"/>
    <property type="match status" value="1"/>
</dbReference>
<dbReference type="SUPFAM" id="SSF52402">
    <property type="entry name" value="Adenine nucleotide alpha hydrolases-like"/>
    <property type="match status" value="1"/>
</dbReference>
<dbReference type="Gene3D" id="3.40.50.620">
    <property type="entry name" value="HUPs"/>
    <property type="match status" value="1"/>
</dbReference>
<comment type="caution">
    <text evidence="3">The sequence shown here is derived from an EMBL/GenBank/DDBJ whole genome shotgun (WGS) entry which is preliminary data.</text>
</comment>
<gene>
    <name evidence="3" type="ORF">DCM90_05425</name>
</gene>
<dbReference type="InterPro" id="IPR033948">
    <property type="entry name" value="ETF_beta_N"/>
</dbReference>